<dbReference type="GO" id="GO:0046872">
    <property type="term" value="F:metal ion binding"/>
    <property type="evidence" value="ECO:0007669"/>
    <property type="project" value="UniProtKB-KW"/>
</dbReference>
<proteinExistence type="predicted"/>
<evidence type="ECO:0000259" key="5">
    <source>
        <dbReference type="PROSITE" id="PS51706"/>
    </source>
</evidence>
<dbReference type="Gene3D" id="3.40.50.300">
    <property type="entry name" value="P-loop containing nucleotide triphosphate hydrolases"/>
    <property type="match status" value="1"/>
</dbReference>
<keyword evidence="3" id="KW-0460">Magnesium</keyword>
<evidence type="ECO:0000256" key="3">
    <source>
        <dbReference type="ARBA" id="ARBA00022842"/>
    </source>
</evidence>
<dbReference type="PANTHER" id="PTHR11649:SF13">
    <property type="entry name" value="ENGB-TYPE G DOMAIN-CONTAINING PROTEIN"/>
    <property type="match status" value="1"/>
</dbReference>
<dbReference type="AlphaFoldDB" id="X1F9C8"/>
<dbReference type="GO" id="GO:0005525">
    <property type="term" value="F:GTP binding"/>
    <property type="evidence" value="ECO:0007669"/>
    <property type="project" value="UniProtKB-KW"/>
</dbReference>
<evidence type="ECO:0000256" key="4">
    <source>
        <dbReference type="ARBA" id="ARBA00023134"/>
    </source>
</evidence>
<feature type="non-terminal residue" evidence="6">
    <location>
        <position position="76"/>
    </location>
</feature>
<dbReference type="InterPro" id="IPR027417">
    <property type="entry name" value="P-loop_NTPase"/>
</dbReference>
<dbReference type="PROSITE" id="PS51706">
    <property type="entry name" value="G_ENGB"/>
    <property type="match status" value="1"/>
</dbReference>
<protein>
    <recommendedName>
        <fullName evidence="5">EngB-type G domain-containing protein</fullName>
    </recommendedName>
</protein>
<reference evidence="6" key="1">
    <citation type="journal article" date="2014" name="Front. Microbiol.">
        <title>High frequency of phylogenetically diverse reductive dehalogenase-homologous genes in deep subseafloor sedimentary metagenomes.</title>
        <authorList>
            <person name="Kawai M."/>
            <person name="Futagami T."/>
            <person name="Toyoda A."/>
            <person name="Takaki Y."/>
            <person name="Nishi S."/>
            <person name="Hori S."/>
            <person name="Arai W."/>
            <person name="Tsubouchi T."/>
            <person name="Morono Y."/>
            <person name="Uchiyama I."/>
            <person name="Ito T."/>
            <person name="Fujiyama A."/>
            <person name="Inagaki F."/>
            <person name="Takami H."/>
        </authorList>
    </citation>
    <scope>NUCLEOTIDE SEQUENCE</scope>
    <source>
        <strain evidence="6">Expedition CK06-06</strain>
    </source>
</reference>
<dbReference type="SUPFAM" id="SSF52540">
    <property type="entry name" value="P-loop containing nucleoside triphosphate hydrolases"/>
    <property type="match status" value="1"/>
</dbReference>
<organism evidence="6">
    <name type="scientific">marine sediment metagenome</name>
    <dbReference type="NCBI Taxonomy" id="412755"/>
    <lineage>
        <taxon>unclassified sequences</taxon>
        <taxon>metagenomes</taxon>
        <taxon>ecological metagenomes</taxon>
    </lineage>
</organism>
<comment type="caution">
    <text evidence="6">The sequence shown here is derived from an EMBL/GenBank/DDBJ whole genome shotgun (WGS) entry which is preliminary data.</text>
</comment>
<feature type="domain" description="EngB-type G" evidence="5">
    <location>
        <begin position="1"/>
        <end position="76"/>
    </location>
</feature>
<dbReference type="EMBL" id="BART01040429">
    <property type="protein sequence ID" value="GAH29165.1"/>
    <property type="molecule type" value="Genomic_DNA"/>
</dbReference>
<dbReference type="PANTHER" id="PTHR11649">
    <property type="entry name" value="MSS1/TRME-RELATED GTP-BINDING PROTEIN"/>
    <property type="match status" value="1"/>
</dbReference>
<evidence type="ECO:0000256" key="1">
    <source>
        <dbReference type="ARBA" id="ARBA00022723"/>
    </source>
</evidence>
<dbReference type="InterPro" id="IPR006073">
    <property type="entry name" value="GTP-bd"/>
</dbReference>
<evidence type="ECO:0000256" key="2">
    <source>
        <dbReference type="ARBA" id="ARBA00022741"/>
    </source>
</evidence>
<evidence type="ECO:0000313" key="6">
    <source>
        <dbReference type="EMBL" id="GAH29165.1"/>
    </source>
</evidence>
<keyword evidence="1" id="KW-0479">Metal-binding</keyword>
<accession>X1F9C8</accession>
<keyword evidence="2" id="KW-0547">Nucleotide-binding</keyword>
<name>X1F9C8_9ZZZZ</name>
<dbReference type="InterPro" id="IPR030393">
    <property type="entry name" value="G_ENGB_dom"/>
</dbReference>
<gene>
    <name evidence="6" type="ORF">S01H4_65810</name>
</gene>
<keyword evidence="4" id="KW-0342">GTP-binding</keyword>
<dbReference type="Pfam" id="PF01926">
    <property type="entry name" value="MMR_HSR1"/>
    <property type="match status" value="1"/>
</dbReference>
<sequence length="76" mass="8720">MEIVLVGRSNVGKSSVIKQLTGKRVRVGKRPGVTRRPYRYRCGELDLVDMPGFGFMAGVSRERREEIKTSIVRFHR</sequence>